<keyword evidence="2" id="KW-1185">Reference proteome</keyword>
<reference evidence="1" key="1">
    <citation type="journal article" date="2020" name="Stud. Mycol.">
        <title>101 Dothideomycetes genomes: a test case for predicting lifestyles and emergence of pathogens.</title>
        <authorList>
            <person name="Haridas S."/>
            <person name="Albert R."/>
            <person name="Binder M."/>
            <person name="Bloem J."/>
            <person name="Labutti K."/>
            <person name="Salamov A."/>
            <person name="Andreopoulos B."/>
            <person name="Baker S."/>
            <person name="Barry K."/>
            <person name="Bills G."/>
            <person name="Bluhm B."/>
            <person name="Cannon C."/>
            <person name="Castanera R."/>
            <person name="Culley D."/>
            <person name="Daum C."/>
            <person name="Ezra D."/>
            <person name="Gonzalez J."/>
            <person name="Henrissat B."/>
            <person name="Kuo A."/>
            <person name="Liang C."/>
            <person name="Lipzen A."/>
            <person name="Lutzoni F."/>
            <person name="Magnuson J."/>
            <person name="Mondo S."/>
            <person name="Nolan M."/>
            <person name="Ohm R."/>
            <person name="Pangilinan J."/>
            <person name="Park H.-J."/>
            <person name="Ramirez L."/>
            <person name="Alfaro M."/>
            <person name="Sun H."/>
            <person name="Tritt A."/>
            <person name="Yoshinaga Y."/>
            <person name="Zwiers L.-H."/>
            <person name="Turgeon B."/>
            <person name="Goodwin S."/>
            <person name="Spatafora J."/>
            <person name="Crous P."/>
            <person name="Grigoriev I."/>
        </authorList>
    </citation>
    <scope>NUCLEOTIDE SEQUENCE</scope>
    <source>
        <strain evidence="1">CBS 627.86</strain>
    </source>
</reference>
<dbReference type="EMBL" id="ML977312">
    <property type="protein sequence ID" value="KAF2121244.1"/>
    <property type="molecule type" value="Genomic_DNA"/>
</dbReference>
<dbReference type="InterPro" id="IPR016181">
    <property type="entry name" value="Acyl_CoA_acyltransferase"/>
</dbReference>
<dbReference type="OrthoDB" id="544277at2759"/>
<gene>
    <name evidence="1" type="ORF">BDV96DRAFT_640639</name>
</gene>
<sequence>MAKVPPVSLPLQQILNADEVPKFSSVVASAFLGDALNRYLYLGRESRPDHPKFTDEQFDLRVQYWEKIIRPRFETAAILVQSHDWAAVALWFPPGVEKPPMRDLSTLSEGVAQYLTYFKGLREEKLGTRPHWHLNIIARDPKRDDKGAITALFNPYLQAAKEENLPVWLEATNAHARQVYEYFGFKVVGEVLVGKGIANSNGYVEEGGDGVLVWGMIAGLDGW</sequence>
<name>A0A6A5ZQH3_9PLEO</name>
<dbReference type="PANTHER" id="PTHR42791">
    <property type="entry name" value="GNAT FAMILY ACETYLTRANSFERASE"/>
    <property type="match status" value="1"/>
</dbReference>
<dbReference type="Proteomes" id="UP000799770">
    <property type="component" value="Unassembled WGS sequence"/>
</dbReference>
<evidence type="ECO:0000313" key="2">
    <source>
        <dbReference type="Proteomes" id="UP000799770"/>
    </source>
</evidence>
<proteinExistence type="predicted"/>
<dbReference type="InterPro" id="IPR052523">
    <property type="entry name" value="Trichothecene_AcTrans"/>
</dbReference>
<dbReference type="PANTHER" id="PTHR42791:SF1">
    <property type="entry name" value="N-ACETYLTRANSFERASE DOMAIN-CONTAINING PROTEIN"/>
    <property type="match status" value="1"/>
</dbReference>
<organism evidence="1 2">
    <name type="scientific">Lophiotrema nucula</name>
    <dbReference type="NCBI Taxonomy" id="690887"/>
    <lineage>
        <taxon>Eukaryota</taxon>
        <taxon>Fungi</taxon>
        <taxon>Dikarya</taxon>
        <taxon>Ascomycota</taxon>
        <taxon>Pezizomycotina</taxon>
        <taxon>Dothideomycetes</taxon>
        <taxon>Pleosporomycetidae</taxon>
        <taxon>Pleosporales</taxon>
        <taxon>Lophiotremataceae</taxon>
        <taxon>Lophiotrema</taxon>
    </lineage>
</organism>
<dbReference type="Gene3D" id="3.40.630.30">
    <property type="match status" value="1"/>
</dbReference>
<accession>A0A6A5ZQH3</accession>
<dbReference type="AlphaFoldDB" id="A0A6A5ZQH3"/>
<evidence type="ECO:0000313" key="1">
    <source>
        <dbReference type="EMBL" id="KAF2121244.1"/>
    </source>
</evidence>
<dbReference type="SUPFAM" id="SSF55729">
    <property type="entry name" value="Acyl-CoA N-acyltransferases (Nat)"/>
    <property type="match status" value="1"/>
</dbReference>
<protein>
    <submittedName>
        <fullName evidence="1">Uncharacterized protein</fullName>
    </submittedName>
</protein>